<proteinExistence type="predicted"/>
<evidence type="ECO:0000313" key="1">
    <source>
        <dbReference type="EMBL" id="KUL25411.1"/>
    </source>
</evidence>
<sequence>MQVEVQSIVAFATNGVGSAGNPFPLSFSLRESAGCWSVQATAARASELADLLIPAGVDTVLVADLYTNSWLTNDIKPWTPAGIAAIRATPCTVHDFSGLATMGLSAEGLVMPPASLLQLLDGGWAPYQMTVVGLPGSPSADRLDEIGLALGTARCDRPVLPTLPGCTLHYTGHDDCYVTVESTDPAVVPAVLGRLLALLVGSPLTEQGPVVVQHPPDAMIAELLAGSPDWIGHLAGDHTVHLAVTSGPWRLADPIPDRVDRVAVYSPADGTWRLR</sequence>
<gene>
    <name evidence="1" type="ORF">ADL15_40805</name>
</gene>
<dbReference type="OrthoDB" id="4105219at2"/>
<reference evidence="1 2" key="1">
    <citation type="submission" date="2015-10" db="EMBL/GenBank/DDBJ databases">
        <authorList>
            <person name="Gilbert D.G."/>
        </authorList>
    </citation>
    <scope>NUCLEOTIDE SEQUENCE [LARGE SCALE GENOMIC DNA]</scope>
    <source>
        <strain evidence="1 2">NRRL B-16712</strain>
    </source>
</reference>
<keyword evidence="2" id="KW-1185">Reference proteome</keyword>
<dbReference type="Proteomes" id="UP000053244">
    <property type="component" value="Unassembled WGS sequence"/>
</dbReference>
<organism evidence="1 2">
    <name type="scientific">Actinoplanes awajinensis subsp. mycoplanecinus</name>
    <dbReference type="NCBI Taxonomy" id="135947"/>
    <lineage>
        <taxon>Bacteria</taxon>
        <taxon>Bacillati</taxon>
        <taxon>Actinomycetota</taxon>
        <taxon>Actinomycetes</taxon>
        <taxon>Micromonosporales</taxon>
        <taxon>Micromonosporaceae</taxon>
        <taxon>Actinoplanes</taxon>
    </lineage>
</organism>
<protein>
    <submittedName>
        <fullName evidence="1">Uncharacterized protein</fullName>
    </submittedName>
</protein>
<dbReference type="RefSeq" id="WP_067703643.1">
    <property type="nucleotide sequence ID" value="NZ_LLZH01000314.1"/>
</dbReference>
<comment type="caution">
    <text evidence="1">The sequence shown here is derived from an EMBL/GenBank/DDBJ whole genome shotgun (WGS) entry which is preliminary data.</text>
</comment>
<dbReference type="AlphaFoldDB" id="A0A101JEM2"/>
<name>A0A101JEM2_9ACTN</name>
<accession>A0A101JEM2</accession>
<dbReference type="EMBL" id="LLZH01000314">
    <property type="protein sequence ID" value="KUL25411.1"/>
    <property type="molecule type" value="Genomic_DNA"/>
</dbReference>
<evidence type="ECO:0000313" key="2">
    <source>
        <dbReference type="Proteomes" id="UP000053244"/>
    </source>
</evidence>